<dbReference type="Gene3D" id="1.10.443.10">
    <property type="entry name" value="Intergrase catalytic core"/>
    <property type="match status" value="1"/>
</dbReference>
<protein>
    <recommendedName>
        <fullName evidence="3">Tyr recombinase domain-containing protein</fullName>
    </recommendedName>
</protein>
<feature type="transmembrane region" description="Helical" evidence="2">
    <location>
        <begin position="20"/>
        <end position="39"/>
    </location>
</feature>
<evidence type="ECO:0000313" key="5">
    <source>
        <dbReference type="Proteomes" id="UP001501237"/>
    </source>
</evidence>
<evidence type="ECO:0000259" key="3">
    <source>
        <dbReference type="Pfam" id="PF00589"/>
    </source>
</evidence>
<reference evidence="5" key="1">
    <citation type="journal article" date="2019" name="Int. J. Syst. Evol. Microbiol.">
        <title>The Global Catalogue of Microorganisms (GCM) 10K type strain sequencing project: providing services to taxonomists for standard genome sequencing and annotation.</title>
        <authorList>
            <consortium name="The Broad Institute Genomics Platform"/>
            <consortium name="The Broad Institute Genome Sequencing Center for Infectious Disease"/>
            <person name="Wu L."/>
            <person name="Ma J."/>
        </authorList>
    </citation>
    <scope>NUCLEOTIDE SEQUENCE [LARGE SCALE GENOMIC DNA]</scope>
    <source>
        <strain evidence="5">JCM 9377</strain>
    </source>
</reference>
<dbReference type="InterPro" id="IPR002104">
    <property type="entry name" value="Integrase_catalytic"/>
</dbReference>
<keyword evidence="2" id="KW-1133">Transmembrane helix</keyword>
<dbReference type="Pfam" id="PF00589">
    <property type="entry name" value="Phage_integrase"/>
    <property type="match status" value="1"/>
</dbReference>
<sequence length="89" mass="9430">MEPAAAASPLCLHDARPPAATVLLILGVPAPTVMTIMGWSSVSMAERYQHVVDSIRTGVARQAGGLLWNDQRAAVPAEAEEDEWLPGLP</sequence>
<organism evidence="4 5">
    <name type="scientific">Actinocorallia longicatena</name>
    <dbReference type="NCBI Taxonomy" id="111803"/>
    <lineage>
        <taxon>Bacteria</taxon>
        <taxon>Bacillati</taxon>
        <taxon>Actinomycetota</taxon>
        <taxon>Actinomycetes</taxon>
        <taxon>Streptosporangiales</taxon>
        <taxon>Thermomonosporaceae</taxon>
        <taxon>Actinocorallia</taxon>
    </lineage>
</organism>
<comment type="caution">
    <text evidence="4">The sequence shown here is derived from an EMBL/GenBank/DDBJ whole genome shotgun (WGS) entry which is preliminary data.</text>
</comment>
<name>A0ABP6Q9R5_9ACTN</name>
<dbReference type="InterPro" id="IPR013762">
    <property type="entry name" value="Integrase-like_cat_sf"/>
</dbReference>
<evidence type="ECO:0000256" key="2">
    <source>
        <dbReference type="SAM" id="Phobius"/>
    </source>
</evidence>
<keyword evidence="2" id="KW-0472">Membrane</keyword>
<dbReference type="EMBL" id="BAAAUV010000007">
    <property type="protein sequence ID" value="GAA3213590.1"/>
    <property type="molecule type" value="Genomic_DNA"/>
</dbReference>
<feature type="domain" description="Tyr recombinase" evidence="3">
    <location>
        <begin position="10"/>
        <end position="52"/>
    </location>
</feature>
<keyword evidence="5" id="KW-1185">Reference proteome</keyword>
<accession>A0ABP6Q9R5</accession>
<dbReference type="Proteomes" id="UP001501237">
    <property type="component" value="Unassembled WGS sequence"/>
</dbReference>
<proteinExistence type="predicted"/>
<dbReference type="InterPro" id="IPR011010">
    <property type="entry name" value="DNA_brk_join_enz"/>
</dbReference>
<gene>
    <name evidence="4" type="ORF">GCM10010468_33730</name>
</gene>
<keyword evidence="2" id="KW-0812">Transmembrane</keyword>
<dbReference type="RefSeq" id="WP_344829074.1">
    <property type="nucleotide sequence ID" value="NZ_BAAAUV010000007.1"/>
</dbReference>
<evidence type="ECO:0000256" key="1">
    <source>
        <dbReference type="ARBA" id="ARBA00023172"/>
    </source>
</evidence>
<evidence type="ECO:0000313" key="4">
    <source>
        <dbReference type="EMBL" id="GAA3213590.1"/>
    </source>
</evidence>
<keyword evidence="1" id="KW-0233">DNA recombination</keyword>
<dbReference type="SUPFAM" id="SSF56349">
    <property type="entry name" value="DNA breaking-rejoining enzymes"/>
    <property type="match status" value="1"/>
</dbReference>